<proteinExistence type="predicted"/>
<comment type="caution">
    <text evidence="1">The sequence shown here is derived from an EMBL/GenBank/DDBJ whole genome shotgun (WGS) entry which is preliminary data.</text>
</comment>
<evidence type="ECO:0000313" key="1">
    <source>
        <dbReference type="EMBL" id="MPN53804.1"/>
    </source>
</evidence>
<accession>A0A645IZY3</accession>
<dbReference type="AlphaFoldDB" id="A0A645IZY3"/>
<organism evidence="1">
    <name type="scientific">bioreactor metagenome</name>
    <dbReference type="NCBI Taxonomy" id="1076179"/>
    <lineage>
        <taxon>unclassified sequences</taxon>
        <taxon>metagenomes</taxon>
        <taxon>ecological metagenomes</taxon>
    </lineage>
</organism>
<sequence>MHCIPLTSSTAVTVMLMFSSGSRSSCITSAMCLCRKGEITLSDLLLSEWELPSLASAPPSEEPTRHSILALSIRPVFAMGSNAKMADVALHPTPDTRLAFDISCL</sequence>
<name>A0A645IZY3_9ZZZZ</name>
<dbReference type="EMBL" id="VSSQ01121336">
    <property type="protein sequence ID" value="MPN53804.1"/>
    <property type="molecule type" value="Genomic_DNA"/>
</dbReference>
<reference evidence="1" key="1">
    <citation type="submission" date="2019-08" db="EMBL/GenBank/DDBJ databases">
        <authorList>
            <person name="Kucharzyk K."/>
            <person name="Murdoch R.W."/>
            <person name="Higgins S."/>
            <person name="Loffler F."/>
        </authorList>
    </citation>
    <scope>NUCLEOTIDE SEQUENCE</scope>
</reference>
<protein>
    <submittedName>
        <fullName evidence="1">Uncharacterized protein</fullName>
    </submittedName>
</protein>
<gene>
    <name evidence="1" type="ORF">SDC9_201470</name>
</gene>